<dbReference type="GO" id="GO:0008270">
    <property type="term" value="F:zinc ion binding"/>
    <property type="evidence" value="ECO:0007669"/>
    <property type="project" value="InterPro"/>
</dbReference>
<dbReference type="EMBL" id="KV878342">
    <property type="protein sequence ID" value="OJJ46568.1"/>
    <property type="molecule type" value="Genomic_DNA"/>
</dbReference>
<dbReference type="Pfam" id="PF00172">
    <property type="entry name" value="Zn_clus"/>
    <property type="match status" value="1"/>
</dbReference>
<dbReference type="CDD" id="cd12148">
    <property type="entry name" value="fungal_TF_MHR"/>
    <property type="match status" value="1"/>
</dbReference>
<dbReference type="InterPro" id="IPR036864">
    <property type="entry name" value="Zn2-C6_fun-type_DNA-bd_sf"/>
</dbReference>
<feature type="region of interest" description="Disordered" evidence="8">
    <location>
        <begin position="1"/>
        <end position="20"/>
    </location>
</feature>
<name>A0A1L9SHC6_9EURO</name>
<evidence type="ECO:0000256" key="1">
    <source>
        <dbReference type="ARBA" id="ARBA00004123"/>
    </source>
</evidence>
<keyword evidence="5" id="KW-0804">Transcription</keyword>
<evidence type="ECO:0000313" key="10">
    <source>
        <dbReference type="EMBL" id="OJJ46568.1"/>
    </source>
</evidence>
<evidence type="ECO:0000256" key="2">
    <source>
        <dbReference type="ARBA" id="ARBA00022723"/>
    </source>
</evidence>
<proteinExistence type="predicted"/>
<dbReference type="PROSITE" id="PS00463">
    <property type="entry name" value="ZN2_CY6_FUNGAL_1"/>
    <property type="match status" value="1"/>
</dbReference>
<dbReference type="RefSeq" id="XP_022581078.1">
    <property type="nucleotide sequence ID" value="XM_022727465.1"/>
</dbReference>
<dbReference type="AlphaFoldDB" id="A0A1L9SHC6"/>
<dbReference type="InterPro" id="IPR050987">
    <property type="entry name" value="AtrR-like"/>
</dbReference>
<keyword evidence="7" id="KW-0175">Coiled coil</keyword>
<evidence type="ECO:0000256" key="8">
    <source>
        <dbReference type="SAM" id="MobiDB-lite"/>
    </source>
</evidence>
<dbReference type="InterPro" id="IPR001138">
    <property type="entry name" value="Zn2Cys6_DnaBD"/>
</dbReference>
<dbReference type="VEuPathDB" id="FungiDB:ASPZODRAFT_1973151"/>
<feature type="compositionally biased region" description="Polar residues" evidence="8">
    <location>
        <begin position="110"/>
        <end position="128"/>
    </location>
</feature>
<dbReference type="PANTHER" id="PTHR46910:SF3">
    <property type="entry name" value="HALOTOLERANCE PROTEIN 9-RELATED"/>
    <property type="match status" value="1"/>
</dbReference>
<evidence type="ECO:0000256" key="7">
    <source>
        <dbReference type="SAM" id="Coils"/>
    </source>
</evidence>
<dbReference type="STRING" id="1073090.A0A1L9SHC6"/>
<dbReference type="OrthoDB" id="1919336at2759"/>
<keyword evidence="3" id="KW-0805">Transcription regulation</keyword>
<feature type="domain" description="Zn(2)-C6 fungal-type" evidence="9">
    <location>
        <begin position="28"/>
        <end position="58"/>
    </location>
</feature>
<evidence type="ECO:0000256" key="4">
    <source>
        <dbReference type="ARBA" id="ARBA00023125"/>
    </source>
</evidence>
<dbReference type="GO" id="GO:0000981">
    <property type="term" value="F:DNA-binding transcription factor activity, RNA polymerase II-specific"/>
    <property type="evidence" value="ECO:0007669"/>
    <property type="project" value="InterPro"/>
</dbReference>
<dbReference type="SUPFAM" id="SSF57701">
    <property type="entry name" value="Zn2/Cys6 DNA-binding domain"/>
    <property type="match status" value="1"/>
</dbReference>
<comment type="subcellular location">
    <subcellularLocation>
        <location evidence="1">Nucleus</location>
    </subcellularLocation>
</comment>
<evidence type="ECO:0000259" key="9">
    <source>
        <dbReference type="PROSITE" id="PS50048"/>
    </source>
</evidence>
<protein>
    <recommendedName>
        <fullName evidence="9">Zn(2)-C6 fungal-type domain-containing protein</fullName>
    </recommendedName>
</protein>
<keyword evidence="2" id="KW-0479">Metal-binding</keyword>
<dbReference type="SMART" id="SM00066">
    <property type="entry name" value="GAL4"/>
    <property type="match status" value="1"/>
</dbReference>
<evidence type="ECO:0000313" key="11">
    <source>
        <dbReference type="Proteomes" id="UP000184188"/>
    </source>
</evidence>
<dbReference type="Gene3D" id="4.10.240.10">
    <property type="entry name" value="Zn(2)-C6 fungal-type DNA-binding domain"/>
    <property type="match status" value="1"/>
</dbReference>
<keyword evidence="6" id="KW-0539">Nucleus</keyword>
<feature type="region of interest" description="Disordered" evidence="8">
    <location>
        <begin position="105"/>
        <end position="151"/>
    </location>
</feature>
<sequence>MSATKSVLPVEGDDGHAHSAKRKNVSIACNNCRSRRLKCSATLPSCMRCTENGKICIYEQDDNRKKAVWKSRVDRLQAENERLKSIIERLKGSTDADAAQLLQQLRGGDSDSTSASSMRTAKDSSSPGQTPPTEPSMSQDATMPTMPPDSIGEILMQAVGPDPDAFIAEVKVSNLPPEQLTRQAIHAFFSCGATLFYITTEEEAAALITEVYHSDTIDTEDICDMCALAAIGSQYAVTQIPSAMRDLYFRYACALMHGTMEKDDMRSMRVFICLSMVSIMEKRQRAPRLIAYGLKIARYNLLGRIHSAEEETWPEWARLMRTLAFMECWLSFTLGFSFKLTNKDMVLISQLRVEDPDVVSADLIQMQMSRIALLCAQIYSEICHMKEPAWETVNERLRQADRWSQELPAALQLQTLLQVGDDGLSAPRRRALFLVHMIHIGSHVLLYQHVLGTTWRTVTAGDPFSVMGFLQSSACIHSAYTAVTRQQSQMCFMLYRQNGVFQRCWLVMW</sequence>
<reference evidence="11" key="1">
    <citation type="journal article" date="2017" name="Genome Biol.">
        <title>Comparative genomics reveals high biological diversity and specific adaptations in the industrially and medically important fungal genus Aspergillus.</title>
        <authorList>
            <person name="de Vries R.P."/>
            <person name="Riley R."/>
            <person name="Wiebenga A."/>
            <person name="Aguilar-Osorio G."/>
            <person name="Amillis S."/>
            <person name="Uchima C.A."/>
            <person name="Anderluh G."/>
            <person name="Asadollahi M."/>
            <person name="Askin M."/>
            <person name="Barry K."/>
            <person name="Battaglia E."/>
            <person name="Bayram O."/>
            <person name="Benocci T."/>
            <person name="Braus-Stromeyer S.A."/>
            <person name="Caldana C."/>
            <person name="Canovas D."/>
            <person name="Cerqueira G.C."/>
            <person name="Chen F."/>
            <person name="Chen W."/>
            <person name="Choi C."/>
            <person name="Clum A."/>
            <person name="Dos Santos R.A."/>
            <person name="Damasio A.R."/>
            <person name="Diallinas G."/>
            <person name="Emri T."/>
            <person name="Fekete E."/>
            <person name="Flipphi M."/>
            <person name="Freyberg S."/>
            <person name="Gallo A."/>
            <person name="Gournas C."/>
            <person name="Habgood R."/>
            <person name="Hainaut M."/>
            <person name="Harispe M.L."/>
            <person name="Henrissat B."/>
            <person name="Hilden K.S."/>
            <person name="Hope R."/>
            <person name="Hossain A."/>
            <person name="Karabika E."/>
            <person name="Karaffa L."/>
            <person name="Karanyi Z."/>
            <person name="Krasevec N."/>
            <person name="Kuo A."/>
            <person name="Kusch H."/>
            <person name="LaButti K."/>
            <person name="Lagendijk E.L."/>
            <person name="Lapidus A."/>
            <person name="Levasseur A."/>
            <person name="Lindquist E."/>
            <person name="Lipzen A."/>
            <person name="Logrieco A.F."/>
            <person name="MacCabe A."/>
            <person name="Maekelae M.R."/>
            <person name="Malavazi I."/>
            <person name="Melin P."/>
            <person name="Meyer V."/>
            <person name="Mielnichuk N."/>
            <person name="Miskei M."/>
            <person name="Molnar A.P."/>
            <person name="Mule G."/>
            <person name="Ngan C.Y."/>
            <person name="Orejas M."/>
            <person name="Orosz E."/>
            <person name="Ouedraogo J.P."/>
            <person name="Overkamp K.M."/>
            <person name="Park H.-S."/>
            <person name="Perrone G."/>
            <person name="Piumi F."/>
            <person name="Punt P.J."/>
            <person name="Ram A.F."/>
            <person name="Ramon A."/>
            <person name="Rauscher S."/>
            <person name="Record E."/>
            <person name="Riano-Pachon D.M."/>
            <person name="Robert V."/>
            <person name="Roehrig J."/>
            <person name="Ruller R."/>
            <person name="Salamov A."/>
            <person name="Salih N.S."/>
            <person name="Samson R.A."/>
            <person name="Sandor E."/>
            <person name="Sanguinetti M."/>
            <person name="Schuetze T."/>
            <person name="Sepcic K."/>
            <person name="Shelest E."/>
            <person name="Sherlock G."/>
            <person name="Sophianopoulou V."/>
            <person name="Squina F.M."/>
            <person name="Sun H."/>
            <person name="Susca A."/>
            <person name="Todd R.B."/>
            <person name="Tsang A."/>
            <person name="Unkles S.E."/>
            <person name="van de Wiele N."/>
            <person name="van Rossen-Uffink D."/>
            <person name="Oliveira J.V."/>
            <person name="Vesth T.C."/>
            <person name="Visser J."/>
            <person name="Yu J.-H."/>
            <person name="Zhou M."/>
            <person name="Andersen M.R."/>
            <person name="Archer D.B."/>
            <person name="Baker S.E."/>
            <person name="Benoit I."/>
            <person name="Brakhage A.A."/>
            <person name="Braus G.H."/>
            <person name="Fischer R."/>
            <person name="Frisvad J.C."/>
            <person name="Goldman G.H."/>
            <person name="Houbraken J."/>
            <person name="Oakley B."/>
            <person name="Pocsi I."/>
            <person name="Scazzocchio C."/>
            <person name="Seiboth B."/>
            <person name="vanKuyk P.A."/>
            <person name="Wortman J."/>
            <person name="Dyer P.S."/>
            <person name="Grigoriev I.V."/>
        </authorList>
    </citation>
    <scope>NUCLEOTIDE SEQUENCE [LARGE SCALE GENOMIC DNA]</scope>
    <source>
        <strain evidence="11">CBS 506.65</strain>
    </source>
</reference>
<evidence type="ECO:0000256" key="3">
    <source>
        <dbReference type="ARBA" id="ARBA00023015"/>
    </source>
</evidence>
<organism evidence="10 11">
    <name type="scientific">Penicilliopsis zonata CBS 506.65</name>
    <dbReference type="NCBI Taxonomy" id="1073090"/>
    <lineage>
        <taxon>Eukaryota</taxon>
        <taxon>Fungi</taxon>
        <taxon>Dikarya</taxon>
        <taxon>Ascomycota</taxon>
        <taxon>Pezizomycotina</taxon>
        <taxon>Eurotiomycetes</taxon>
        <taxon>Eurotiomycetidae</taxon>
        <taxon>Eurotiales</taxon>
        <taxon>Aspergillaceae</taxon>
        <taxon>Penicilliopsis</taxon>
    </lineage>
</organism>
<evidence type="ECO:0000256" key="6">
    <source>
        <dbReference type="ARBA" id="ARBA00023242"/>
    </source>
</evidence>
<dbReference type="GO" id="GO:0003677">
    <property type="term" value="F:DNA binding"/>
    <property type="evidence" value="ECO:0007669"/>
    <property type="project" value="UniProtKB-KW"/>
</dbReference>
<accession>A0A1L9SHC6</accession>
<keyword evidence="4" id="KW-0238">DNA-binding</keyword>
<feature type="coiled-coil region" evidence="7">
    <location>
        <begin position="66"/>
        <end position="93"/>
    </location>
</feature>
<gene>
    <name evidence="10" type="ORF">ASPZODRAFT_1973151</name>
</gene>
<dbReference type="CDD" id="cd00067">
    <property type="entry name" value="GAL4"/>
    <property type="match status" value="1"/>
</dbReference>
<dbReference type="PROSITE" id="PS50048">
    <property type="entry name" value="ZN2_CY6_FUNGAL_2"/>
    <property type="match status" value="1"/>
</dbReference>
<dbReference type="PANTHER" id="PTHR46910">
    <property type="entry name" value="TRANSCRIPTION FACTOR PDR1"/>
    <property type="match status" value="1"/>
</dbReference>
<dbReference type="Proteomes" id="UP000184188">
    <property type="component" value="Unassembled WGS sequence"/>
</dbReference>
<dbReference type="GO" id="GO:0005634">
    <property type="term" value="C:nucleus"/>
    <property type="evidence" value="ECO:0007669"/>
    <property type="project" value="UniProtKB-SubCell"/>
</dbReference>
<keyword evidence="11" id="KW-1185">Reference proteome</keyword>
<dbReference type="GeneID" id="34613929"/>
<evidence type="ECO:0000256" key="5">
    <source>
        <dbReference type="ARBA" id="ARBA00023163"/>
    </source>
</evidence>